<dbReference type="Gene3D" id="3.40.190.290">
    <property type="match status" value="1"/>
</dbReference>
<reference evidence="1" key="1">
    <citation type="journal article" date="2014" name="Front. Microbiol.">
        <title>High frequency of phylogenetically diverse reductive dehalogenase-homologous genes in deep subseafloor sedimentary metagenomes.</title>
        <authorList>
            <person name="Kawai M."/>
            <person name="Futagami T."/>
            <person name="Toyoda A."/>
            <person name="Takaki Y."/>
            <person name="Nishi S."/>
            <person name="Hori S."/>
            <person name="Arai W."/>
            <person name="Tsubouchi T."/>
            <person name="Morono Y."/>
            <person name="Uchiyama I."/>
            <person name="Ito T."/>
            <person name="Fujiyama A."/>
            <person name="Inagaki F."/>
            <person name="Takami H."/>
        </authorList>
    </citation>
    <scope>NUCLEOTIDE SEQUENCE</scope>
    <source>
        <strain evidence="1">Expedition CK06-06</strain>
    </source>
</reference>
<evidence type="ECO:0008006" key="2">
    <source>
        <dbReference type="Google" id="ProtNLM"/>
    </source>
</evidence>
<gene>
    <name evidence="1" type="ORF">S06H3_41575</name>
</gene>
<accession>X1NP42</accession>
<proteinExistence type="predicted"/>
<name>X1NP42_9ZZZZ</name>
<protein>
    <recommendedName>
        <fullName evidence="2">LysR substrate-binding domain-containing protein</fullName>
    </recommendedName>
</protein>
<organism evidence="1">
    <name type="scientific">marine sediment metagenome</name>
    <dbReference type="NCBI Taxonomy" id="412755"/>
    <lineage>
        <taxon>unclassified sequences</taxon>
        <taxon>metagenomes</taxon>
        <taxon>ecological metagenomes</taxon>
    </lineage>
</organism>
<feature type="non-terminal residue" evidence="1">
    <location>
        <position position="1"/>
    </location>
</feature>
<dbReference type="SUPFAM" id="SSF53850">
    <property type="entry name" value="Periplasmic binding protein-like II"/>
    <property type="match status" value="1"/>
</dbReference>
<evidence type="ECO:0000313" key="1">
    <source>
        <dbReference type="EMBL" id="GAI45812.1"/>
    </source>
</evidence>
<comment type="caution">
    <text evidence="1">The sequence shown here is derived from an EMBL/GenBank/DDBJ whole genome shotgun (WGS) entry which is preliminary data.</text>
</comment>
<sequence>DDIDALTQMALHDGGITRLAEFIVRPHLASGALVPLFEYSDSGQAYAQTEPMDIYLCLADRFAMTAKVRVFTDYLRECLGDSWQVQA</sequence>
<dbReference type="EMBL" id="BARV01025638">
    <property type="protein sequence ID" value="GAI45812.1"/>
    <property type="molecule type" value="Genomic_DNA"/>
</dbReference>
<dbReference type="AlphaFoldDB" id="X1NP42"/>